<reference evidence="1" key="1">
    <citation type="submission" date="2012-06" db="EMBL/GenBank/DDBJ databases">
        <title>Genomic sequencing and analysis of the Dendrolimus kikuchii nucleopolyhedrovirus.</title>
        <authorList>
            <person name="Yang M.M."/>
        </authorList>
    </citation>
    <scope>NUCLEOTIDE SEQUENCE</scope>
    <source>
        <strain evidence="1">YN</strain>
    </source>
</reference>
<sequence length="137" mass="15594">MEHGDINMCLDGNPFIYTTEDLLKNLTFSSSKCAPFKFEHYAILKRLSNGMVQKAIDPASWDELRKFNFKIDRLTGYITNIFEYEFVVLDHNLSEVHVLNAESKILLGQLNVSINGDDPTVISITVTTPTTTNRHLQ</sequence>
<dbReference type="InterPro" id="IPR007355">
    <property type="entry name" value="DUF424"/>
</dbReference>
<evidence type="ECO:0000313" key="1">
    <source>
        <dbReference type="EMBL" id="AFS52000.1"/>
    </source>
</evidence>
<name>V9LT07_9ABAC</name>
<protein>
    <submittedName>
        <fullName evidence="1">DekiORF123</fullName>
    </submittedName>
</protein>
<dbReference type="Pfam" id="PF04242">
    <property type="entry name" value="DUF424"/>
    <property type="match status" value="1"/>
</dbReference>
<accession>V9LT07</accession>
<dbReference type="EMBL" id="JX193905">
    <property type="protein sequence ID" value="AFS52000.1"/>
    <property type="molecule type" value="Genomic_DNA"/>
</dbReference>
<proteinExistence type="predicted"/>
<organism evidence="1">
    <name type="scientific">Dendrolimus kikuchii nucleopolyhedrovirus</name>
    <dbReference type="NCBI Taxonomy" id="1219875"/>
    <lineage>
        <taxon>Viruses</taxon>
        <taxon>Viruses incertae sedis</taxon>
        <taxon>Naldaviricetes</taxon>
        <taxon>Lefavirales</taxon>
        <taxon>Baculoviridae</taxon>
        <taxon>Alphabaculovirus</taxon>
    </lineage>
</organism>